<reference evidence="6 7" key="1">
    <citation type="journal article" date="2012" name="J. Bacteriol.">
        <title>Complete Genome Sequence of Leptospirillum ferrooxidans Strain C2-3, Isolated from a Fresh Volcanic Ash Deposit on the Island of Miyake, Japan.</title>
        <authorList>
            <person name="Fujimura R."/>
            <person name="Sato Y."/>
            <person name="Nishizawa T."/>
            <person name="Oshima K."/>
            <person name="Kim S.-W."/>
            <person name="Hattori M."/>
            <person name="Kamijo T."/>
            <person name="Ohta H."/>
        </authorList>
    </citation>
    <scope>NUCLEOTIDE SEQUENCE [LARGE SCALE GENOMIC DNA]</scope>
    <source>
        <strain evidence="6 7">C2-3</strain>
    </source>
</reference>
<dbReference type="InterPro" id="IPR037185">
    <property type="entry name" value="EmrE-like"/>
</dbReference>
<dbReference type="STRING" id="1162668.LFE_0416"/>
<dbReference type="InterPro" id="IPR003844">
    <property type="entry name" value="UPF0060"/>
</dbReference>
<dbReference type="PATRIC" id="fig|1162668.3.peg.486"/>
<feature type="transmembrane region" description="Helical" evidence="5">
    <location>
        <begin position="94"/>
        <end position="113"/>
    </location>
</feature>
<accession>I0ILI8</accession>
<dbReference type="HOGENOM" id="CLU_117653_0_1_0"/>
<evidence type="ECO:0000313" key="7">
    <source>
        <dbReference type="Proteomes" id="UP000007382"/>
    </source>
</evidence>
<dbReference type="GO" id="GO:0005886">
    <property type="term" value="C:plasma membrane"/>
    <property type="evidence" value="ECO:0007669"/>
    <property type="project" value="TreeGrafter"/>
</dbReference>
<feature type="transmembrane region" description="Helical" evidence="5">
    <location>
        <begin position="69"/>
        <end position="87"/>
    </location>
</feature>
<evidence type="ECO:0000256" key="2">
    <source>
        <dbReference type="ARBA" id="ARBA00022692"/>
    </source>
</evidence>
<evidence type="ECO:0000256" key="4">
    <source>
        <dbReference type="ARBA" id="ARBA00023136"/>
    </source>
</evidence>
<organism evidence="6 7">
    <name type="scientific">Leptospirillum ferrooxidans (strain C2-3)</name>
    <dbReference type="NCBI Taxonomy" id="1162668"/>
    <lineage>
        <taxon>Bacteria</taxon>
        <taxon>Pseudomonadati</taxon>
        <taxon>Nitrospirota</taxon>
        <taxon>Nitrospiria</taxon>
        <taxon>Nitrospirales</taxon>
        <taxon>Nitrospiraceae</taxon>
        <taxon>Leptospirillum</taxon>
    </lineage>
</organism>
<keyword evidence="3 5" id="KW-1133">Transmembrane helix</keyword>
<feature type="transmembrane region" description="Helical" evidence="5">
    <location>
        <begin position="44"/>
        <end position="63"/>
    </location>
</feature>
<dbReference type="Pfam" id="PF02694">
    <property type="entry name" value="UPF0060"/>
    <property type="match status" value="1"/>
</dbReference>
<evidence type="ECO:0000313" key="6">
    <source>
        <dbReference type="EMBL" id="BAM06137.1"/>
    </source>
</evidence>
<reference evidence="7" key="2">
    <citation type="submission" date="2012-03" db="EMBL/GenBank/DDBJ databases">
        <title>The complete genome sequence of the pioneer microbe on fresh volcanic deposit, Leptospirillum ferrooxidans strain C2-3.</title>
        <authorList>
            <person name="Fujimura R."/>
            <person name="Sato Y."/>
            <person name="Nishizawa T."/>
            <person name="Nanba K."/>
            <person name="Oshima K."/>
            <person name="Hattori M."/>
            <person name="Kamijo T."/>
            <person name="Ohta H."/>
        </authorList>
    </citation>
    <scope>NUCLEOTIDE SEQUENCE [LARGE SCALE GENOMIC DNA]</scope>
    <source>
        <strain evidence="7">C2-3</strain>
    </source>
</reference>
<dbReference type="NCBIfam" id="NF002586">
    <property type="entry name" value="PRK02237.1"/>
    <property type="match status" value="1"/>
</dbReference>
<evidence type="ECO:0000256" key="1">
    <source>
        <dbReference type="ARBA" id="ARBA00022475"/>
    </source>
</evidence>
<name>I0ILI8_LEPFC</name>
<dbReference type="SUPFAM" id="SSF103481">
    <property type="entry name" value="Multidrug resistance efflux transporter EmrE"/>
    <property type="match status" value="1"/>
</dbReference>
<sequence>MGLQEGARILARTLPWFFLSGVLEVGGGYLVWRWLREHQNPWQGVMGMLLLAAYGISATKIPAPFGRVYAAYGGIFIVISIFWAMSFDHFHPDIWDKAGAFLVLVGVGLMILAPRG</sequence>
<keyword evidence="7" id="KW-1185">Reference proteome</keyword>
<evidence type="ECO:0000256" key="3">
    <source>
        <dbReference type="ARBA" id="ARBA00022989"/>
    </source>
</evidence>
<dbReference type="eggNOG" id="COG1742">
    <property type="taxonomic scope" value="Bacteria"/>
</dbReference>
<dbReference type="OrthoDB" id="123240at2"/>
<proteinExistence type="predicted"/>
<evidence type="ECO:0000256" key="5">
    <source>
        <dbReference type="SAM" id="Phobius"/>
    </source>
</evidence>
<gene>
    <name evidence="6" type="ordered locus">LFE_0416</name>
</gene>
<dbReference type="RefSeq" id="WP_014448630.1">
    <property type="nucleotide sequence ID" value="NC_017094.1"/>
</dbReference>
<feature type="transmembrane region" description="Helical" evidence="5">
    <location>
        <begin position="14"/>
        <end position="32"/>
    </location>
</feature>
<dbReference type="KEGG" id="lfc:LFE_0416"/>
<protein>
    <submittedName>
        <fullName evidence="6">Uncharacterized protein</fullName>
    </submittedName>
</protein>
<dbReference type="AlphaFoldDB" id="I0ILI8"/>
<keyword evidence="4 5" id="KW-0472">Membrane</keyword>
<dbReference type="PANTHER" id="PTHR36116">
    <property type="entry name" value="UPF0060 MEMBRANE PROTEIN YNFA"/>
    <property type="match status" value="1"/>
</dbReference>
<dbReference type="EMBL" id="AP012342">
    <property type="protein sequence ID" value="BAM06137.1"/>
    <property type="molecule type" value="Genomic_DNA"/>
</dbReference>
<keyword evidence="2 5" id="KW-0812">Transmembrane</keyword>
<keyword evidence="1" id="KW-1003">Cell membrane</keyword>
<dbReference type="Proteomes" id="UP000007382">
    <property type="component" value="Chromosome"/>
</dbReference>
<dbReference type="PANTHER" id="PTHR36116:SF1">
    <property type="entry name" value="UPF0060 MEMBRANE PROTEIN YNFA"/>
    <property type="match status" value="1"/>
</dbReference>